<dbReference type="eggNOG" id="ENOG502QR8E">
    <property type="taxonomic scope" value="Eukaryota"/>
</dbReference>
<dbReference type="Proteomes" id="UP000027135">
    <property type="component" value="Unassembled WGS sequence"/>
</dbReference>
<gene>
    <name evidence="1" type="ORF">L798_02236</name>
</gene>
<evidence type="ECO:0000313" key="2">
    <source>
        <dbReference type="Proteomes" id="UP000027135"/>
    </source>
</evidence>
<dbReference type="OMA" id="RIFVEIT"/>
<dbReference type="AlphaFoldDB" id="A0A067RFI4"/>
<dbReference type="InParanoid" id="A0A067RFI4"/>
<protein>
    <recommendedName>
        <fullName evidence="3">Juvenile hormone esterase binding protein</fullName>
    </recommendedName>
</protein>
<sequence length="313" mass="36806">MAAFMCRSKVICSHWIKIGRFYYCSMVGMTYRSVYNISTFRNVTSITEVRLERMEQNFKNERSLSKNKTNCIHRHNVSCFHMIGSCDVGKATQSKNYQTRNSNITGISRWYSDGREPPREKLPSLMDFPEIVWPNIFKTLRNWILANLIIRPYFDQEFGLPDFVLGSKQAVECVSNCLSRGDFAALENMVTQDTLQVVKRNISTFTLHQRQELALSKEDVYFSFPYQIGIMFNDDDKYQQRFVEITMCYHVLQGLKELRQQGITPPLNMGMLPEYKHKIYICNYRFIKEFTKGVEDQWTVNIVNHFRPSDFVS</sequence>
<dbReference type="FunCoup" id="A0A067RFI4">
    <property type="interactions" value="982"/>
</dbReference>
<dbReference type="PANTHER" id="PTHR13333">
    <property type="entry name" value="M-AAA PROTEASE-INTERACTING PROTEIN 1, MITOCHONDRIAL"/>
    <property type="match status" value="1"/>
</dbReference>
<dbReference type="STRING" id="136037.A0A067RFI4"/>
<evidence type="ECO:0000313" key="1">
    <source>
        <dbReference type="EMBL" id="KDR22522.1"/>
    </source>
</evidence>
<dbReference type="GO" id="GO:0005743">
    <property type="term" value="C:mitochondrial inner membrane"/>
    <property type="evidence" value="ECO:0007669"/>
    <property type="project" value="TreeGrafter"/>
</dbReference>
<dbReference type="GO" id="GO:0032979">
    <property type="term" value="P:protein insertion into mitochondrial inner membrane from matrix"/>
    <property type="evidence" value="ECO:0007669"/>
    <property type="project" value="TreeGrafter"/>
</dbReference>
<name>A0A067RFI4_ZOONE</name>
<accession>A0A067RFI4</accession>
<dbReference type="OrthoDB" id="7249367at2759"/>
<keyword evidence="2" id="KW-1185">Reference proteome</keyword>
<evidence type="ECO:0008006" key="3">
    <source>
        <dbReference type="Google" id="ProtNLM"/>
    </source>
</evidence>
<dbReference type="PANTHER" id="PTHR13333:SF5">
    <property type="entry name" value="M-AAA PROTEASE-INTERACTING PROTEIN 1, MITOCHONDRIAL"/>
    <property type="match status" value="1"/>
</dbReference>
<dbReference type="GO" id="GO:0043022">
    <property type="term" value="F:ribosome binding"/>
    <property type="evidence" value="ECO:0007669"/>
    <property type="project" value="TreeGrafter"/>
</dbReference>
<proteinExistence type="predicted"/>
<reference evidence="1 2" key="1">
    <citation type="journal article" date="2014" name="Nat. Commun.">
        <title>Molecular traces of alternative social organization in a termite genome.</title>
        <authorList>
            <person name="Terrapon N."/>
            <person name="Li C."/>
            <person name="Robertson H.M."/>
            <person name="Ji L."/>
            <person name="Meng X."/>
            <person name="Booth W."/>
            <person name="Chen Z."/>
            <person name="Childers C.P."/>
            <person name="Glastad K.M."/>
            <person name="Gokhale K."/>
            <person name="Gowin J."/>
            <person name="Gronenberg W."/>
            <person name="Hermansen R.A."/>
            <person name="Hu H."/>
            <person name="Hunt B.G."/>
            <person name="Huylmans A.K."/>
            <person name="Khalil S.M."/>
            <person name="Mitchell R.D."/>
            <person name="Munoz-Torres M.C."/>
            <person name="Mustard J.A."/>
            <person name="Pan H."/>
            <person name="Reese J.T."/>
            <person name="Scharf M.E."/>
            <person name="Sun F."/>
            <person name="Vogel H."/>
            <person name="Xiao J."/>
            <person name="Yang W."/>
            <person name="Yang Z."/>
            <person name="Yang Z."/>
            <person name="Zhou J."/>
            <person name="Zhu J."/>
            <person name="Brent C.S."/>
            <person name="Elsik C.G."/>
            <person name="Goodisman M.A."/>
            <person name="Liberles D.A."/>
            <person name="Roe R.M."/>
            <person name="Vargo E.L."/>
            <person name="Vilcinskas A."/>
            <person name="Wang J."/>
            <person name="Bornberg-Bauer E."/>
            <person name="Korb J."/>
            <person name="Zhang G."/>
            <person name="Liebig J."/>
        </authorList>
    </citation>
    <scope>NUCLEOTIDE SEQUENCE [LARGE SCALE GENOMIC DNA]</scope>
    <source>
        <tissue evidence="1">Whole organism</tissue>
    </source>
</reference>
<organism evidence="1 2">
    <name type="scientific">Zootermopsis nevadensis</name>
    <name type="common">Dampwood termite</name>
    <dbReference type="NCBI Taxonomy" id="136037"/>
    <lineage>
        <taxon>Eukaryota</taxon>
        <taxon>Metazoa</taxon>
        <taxon>Ecdysozoa</taxon>
        <taxon>Arthropoda</taxon>
        <taxon>Hexapoda</taxon>
        <taxon>Insecta</taxon>
        <taxon>Pterygota</taxon>
        <taxon>Neoptera</taxon>
        <taxon>Polyneoptera</taxon>
        <taxon>Dictyoptera</taxon>
        <taxon>Blattodea</taxon>
        <taxon>Blattoidea</taxon>
        <taxon>Termitoidae</taxon>
        <taxon>Termopsidae</taxon>
        <taxon>Zootermopsis</taxon>
    </lineage>
</organism>
<dbReference type="EMBL" id="KK852504">
    <property type="protein sequence ID" value="KDR22522.1"/>
    <property type="molecule type" value="Genomic_DNA"/>
</dbReference>